<organism evidence="2 3">
    <name type="scientific">Enterovirga rhinocerotis</name>
    <dbReference type="NCBI Taxonomy" id="1339210"/>
    <lineage>
        <taxon>Bacteria</taxon>
        <taxon>Pseudomonadati</taxon>
        <taxon>Pseudomonadota</taxon>
        <taxon>Alphaproteobacteria</taxon>
        <taxon>Hyphomicrobiales</taxon>
        <taxon>Methylobacteriaceae</taxon>
        <taxon>Enterovirga</taxon>
    </lineage>
</organism>
<dbReference type="RefSeq" id="WP_133770669.1">
    <property type="nucleotide sequence ID" value="NZ_SNZR01000013.1"/>
</dbReference>
<sequence>MRILYQLTSPMDRTLGTGEIARRRGVLQAAAAGGTEVLCQPVGEGPPAIEGAADAAVVVPEMLALVPRWEAEGYDAAIIGCFSDPGLDALRERTAIPVIGPGAASLHLAAQLGSAISILSPSGRAPGKVAARLRGLGLADLFASVRGVGASVMDLASQKPGAFERIVEAGRACREEDGAEVLVLGCMSMAFLPGVAQRLQAAIGCPVVNPVLAALKTAEMVVALGTGHRVPAVLPVAAQ</sequence>
<protein>
    <submittedName>
        <fullName evidence="2">Allantoin racemase</fullName>
    </submittedName>
</protein>
<evidence type="ECO:0000313" key="3">
    <source>
        <dbReference type="Proteomes" id="UP000295122"/>
    </source>
</evidence>
<gene>
    <name evidence="2" type="ORF">EV668_2619</name>
</gene>
<dbReference type="OrthoDB" id="9791723at2"/>
<comment type="similarity">
    <text evidence="1">Belongs to the HyuE racemase family.</text>
</comment>
<evidence type="ECO:0000256" key="1">
    <source>
        <dbReference type="ARBA" id="ARBA00038414"/>
    </source>
</evidence>
<dbReference type="GO" id="GO:0047661">
    <property type="term" value="F:amino-acid racemase activity"/>
    <property type="evidence" value="ECO:0007669"/>
    <property type="project" value="InterPro"/>
</dbReference>
<dbReference type="AlphaFoldDB" id="A0A4R7BVC9"/>
<dbReference type="Proteomes" id="UP000295122">
    <property type="component" value="Unassembled WGS sequence"/>
</dbReference>
<dbReference type="PANTHER" id="PTHR28047:SF5">
    <property type="entry name" value="PROTEIN DCG1"/>
    <property type="match status" value="1"/>
</dbReference>
<dbReference type="InterPro" id="IPR015942">
    <property type="entry name" value="Asp/Glu/hydantoin_racemase"/>
</dbReference>
<dbReference type="InterPro" id="IPR053714">
    <property type="entry name" value="Iso_Racemase_Enz_sf"/>
</dbReference>
<dbReference type="EMBL" id="SNZR01000013">
    <property type="protein sequence ID" value="TDR89784.1"/>
    <property type="molecule type" value="Genomic_DNA"/>
</dbReference>
<reference evidence="2 3" key="1">
    <citation type="submission" date="2019-03" db="EMBL/GenBank/DDBJ databases">
        <title>Genomic Encyclopedia of Type Strains, Phase IV (KMG-IV): sequencing the most valuable type-strain genomes for metagenomic binning, comparative biology and taxonomic classification.</title>
        <authorList>
            <person name="Goeker M."/>
        </authorList>
    </citation>
    <scope>NUCLEOTIDE SEQUENCE [LARGE SCALE GENOMIC DNA]</scope>
    <source>
        <strain evidence="2 3">DSM 25903</strain>
    </source>
</reference>
<dbReference type="InterPro" id="IPR052186">
    <property type="entry name" value="Hydantoin_racemase-like"/>
</dbReference>
<dbReference type="Pfam" id="PF01177">
    <property type="entry name" value="Asp_Glu_race"/>
    <property type="match status" value="1"/>
</dbReference>
<keyword evidence="3" id="KW-1185">Reference proteome</keyword>
<name>A0A4R7BVC9_9HYPH</name>
<comment type="caution">
    <text evidence="2">The sequence shown here is derived from an EMBL/GenBank/DDBJ whole genome shotgun (WGS) entry which is preliminary data.</text>
</comment>
<dbReference type="PANTHER" id="PTHR28047">
    <property type="entry name" value="PROTEIN DCG1"/>
    <property type="match status" value="1"/>
</dbReference>
<evidence type="ECO:0000313" key="2">
    <source>
        <dbReference type="EMBL" id="TDR89784.1"/>
    </source>
</evidence>
<dbReference type="Gene3D" id="3.40.50.12500">
    <property type="match status" value="1"/>
</dbReference>
<proteinExistence type="inferred from homology"/>
<accession>A0A4R7BVC9</accession>